<evidence type="ECO:0000313" key="2">
    <source>
        <dbReference type="EMBL" id="MDK2564364.1"/>
    </source>
</evidence>
<keyword evidence="3" id="KW-1185">Reference proteome</keyword>
<organism evidence="2 3">
    <name type="scientific">Romboutsia sedimentorum</name>
    <dbReference type="NCBI Taxonomy" id="1368474"/>
    <lineage>
        <taxon>Bacteria</taxon>
        <taxon>Bacillati</taxon>
        <taxon>Bacillota</taxon>
        <taxon>Clostridia</taxon>
        <taxon>Peptostreptococcales</taxon>
        <taxon>Peptostreptococcaceae</taxon>
        <taxon>Romboutsia</taxon>
    </lineage>
</organism>
<proteinExistence type="predicted"/>
<keyword evidence="1" id="KW-0812">Transmembrane</keyword>
<dbReference type="InterPro" id="IPR045620">
    <property type="entry name" value="DUF6442"/>
</dbReference>
<feature type="transmembrane region" description="Helical" evidence="1">
    <location>
        <begin position="30"/>
        <end position="48"/>
    </location>
</feature>
<dbReference type="RefSeq" id="WP_284133291.1">
    <property type="nucleotide sequence ID" value="NZ_JASKYM010000007.1"/>
</dbReference>
<dbReference type="Pfam" id="PF20040">
    <property type="entry name" value="DUF6442"/>
    <property type="match status" value="1"/>
</dbReference>
<dbReference type="EMBL" id="JASKYM010000007">
    <property type="protein sequence ID" value="MDK2564364.1"/>
    <property type="molecule type" value="Genomic_DNA"/>
</dbReference>
<keyword evidence="1" id="KW-1133">Transmembrane helix</keyword>
<dbReference type="Proteomes" id="UP001301012">
    <property type="component" value="Unassembled WGS sequence"/>
</dbReference>
<keyword evidence="1" id="KW-0472">Membrane</keyword>
<sequence length="103" mass="11730">MNKKEILEKYKASKPKDEGIEYIDNKANKWGVKGILSILSIVIIYNFISGIRNMGFLSMMFAYLGMESYGRYKASKNTTYIYAAVLGIFTSIVYLANYIVDTI</sequence>
<protein>
    <submittedName>
        <fullName evidence="2">DUF6442 family protein</fullName>
    </submittedName>
</protein>
<comment type="caution">
    <text evidence="2">The sequence shown here is derived from an EMBL/GenBank/DDBJ whole genome shotgun (WGS) entry which is preliminary data.</text>
</comment>
<accession>A0ABT7EBR1</accession>
<name>A0ABT7EBR1_9FIRM</name>
<gene>
    <name evidence="2" type="ORF">QOZ84_12455</name>
</gene>
<feature type="transmembrane region" description="Helical" evidence="1">
    <location>
        <begin position="79"/>
        <end position="100"/>
    </location>
</feature>
<evidence type="ECO:0000256" key="1">
    <source>
        <dbReference type="SAM" id="Phobius"/>
    </source>
</evidence>
<evidence type="ECO:0000313" key="3">
    <source>
        <dbReference type="Proteomes" id="UP001301012"/>
    </source>
</evidence>
<reference evidence="2 3" key="1">
    <citation type="submission" date="2023-05" db="EMBL/GenBank/DDBJ databases">
        <title>Rombocin, a short stable natural nisin variant, displays selective antimicrobial activity against Listeria monocytogenes and employs dual mode of action to kill target bacterial strains.</title>
        <authorList>
            <person name="Wambui J."/>
            <person name="Stephan R."/>
            <person name="Kuipers O.P."/>
        </authorList>
    </citation>
    <scope>NUCLEOTIDE SEQUENCE [LARGE SCALE GENOMIC DNA]</scope>
    <source>
        <strain evidence="2 3">RC002</strain>
    </source>
</reference>